<sequence length="377" mass="44490">MAYTYKIYHSAKELPSLWDSVVGKQNILLSRGYFEVLEDSKPDNMDCYFAAFFADENLVGGALFQYLSFTQHQTFQKDEMFCNVKNFLAKKFSRDVMFVGNNMLTGQNAFYFNNEKISTHDASALLGEAVQLMQKKYRKSSLIIYKDFRTKFIGLFTGENFKPYFRFSVQPNMMLKIKDSWQSFDNYLNDFSTKYRSRANTARKKSKDIEKRELDLNDIQKWSGKINILYQNVADNAPFNTFFLPENHFFRLKESMKDNFRIFGYFLHGEMIGFYTLILNNSDVDTYFLGYDKDLQKEKQIYLNMLLDMVKFGIEEKFSRIIFGRTALEIKSTIGAEPYEIFGLIKHNNFLINPFMSRIFPSISPKTEWVQRKPFKD</sequence>
<comment type="caution">
    <text evidence="1">The sequence shown here is derived from an EMBL/GenBank/DDBJ whole genome shotgun (WGS) entry which is preliminary data.</text>
</comment>
<evidence type="ECO:0000313" key="2">
    <source>
        <dbReference type="Proteomes" id="UP000637299"/>
    </source>
</evidence>
<keyword evidence="2" id="KW-1185">Reference proteome</keyword>
<dbReference type="InterPro" id="IPR016181">
    <property type="entry name" value="Acyl_CoA_acyltransferase"/>
</dbReference>
<evidence type="ECO:0000313" key="1">
    <source>
        <dbReference type="EMBL" id="MBD8083973.1"/>
    </source>
</evidence>
<gene>
    <name evidence="1" type="ORF">IC610_16300</name>
</gene>
<organism evidence="1 2">
    <name type="scientific">Chryseobacterium caseinilyticum</name>
    <dbReference type="NCBI Taxonomy" id="2771428"/>
    <lineage>
        <taxon>Bacteria</taxon>
        <taxon>Pseudomonadati</taxon>
        <taxon>Bacteroidota</taxon>
        <taxon>Flavobacteriia</taxon>
        <taxon>Flavobacteriales</taxon>
        <taxon>Weeksellaceae</taxon>
        <taxon>Chryseobacterium group</taxon>
        <taxon>Chryseobacterium</taxon>
    </lineage>
</organism>
<dbReference type="Gene3D" id="3.40.630.30">
    <property type="match status" value="1"/>
</dbReference>
<name>A0ABR8ZFA4_9FLAO</name>
<reference evidence="1 2" key="1">
    <citation type="submission" date="2020-09" db="EMBL/GenBank/DDBJ databases">
        <title>Genome seq and assembly of Chryseobacterium sp.</title>
        <authorList>
            <person name="Chhetri G."/>
        </authorList>
    </citation>
    <scope>NUCLEOTIDE SEQUENCE [LARGE SCALE GENOMIC DNA]</scope>
    <source>
        <strain evidence="1 2">GCR10</strain>
    </source>
</reference>
<proteinExistence type="predicted"/>
<protein>
    <submittedName>
        <fullName evidence="1">8-amino-7-oxononanoate synthase</fullName>
    </submittedName>
</protein>
<dbReference type="RefSeq" id="WP_191737794.1">
    <property type="nucleotide sequence ID" value="NZ_JACYFS010000006.1"/>
</dbReference>
<dbReference type="SUPFAM" id="SSF55729">
    <property type="entry name" value="Acyl-CoA N-acyltransferases (Nat)"/>
    <property type="match status" value="1"/>
</dbReference>
<dbReference type="EMBL" id="JACYFS010000006">
    <property type="protein sequence ID" value="MBD8083973.1"/>
    <property type="molecule type" value="Genomic_DNA"/>
</dbReference>
<accession>A0ABR8ZFA4</accession>
<dbReference type="Proteomes" id="UP000637299">
    <property type="component" value="Unassembled WGS sequence"/>
</dbReference>